<proteinExistence type="inferred from homology"/>
<evidence type="ECO:0000256" key="2">
    <source>
        <dbReference type="SAM" id="MobiDB-lite"/>
    </source>
</evidence>
<keyword evidence="4" id="KW-1185">Reference proteome</keyword>
<evidence type="ECO:0008006" key="5">
    <source>
        <dbReference type="Google" id="ProtNLM"/>
    </source>
</evidence>
<accession>A0AAD3TR54</accession>
<dbReference type="Proteomes" id="UP001222932">
    <property type="component" value="Unassembled WGS sequence"/>
</dbReference>
<feature type="region of interest" description="Disordered" evidence="2">
    <location>
        <begin position="229"/>
        <end position="296"/>
    </location>
</feature>
<dbReference type="GO" id="GO:0005634">
    <property type="term" value="C:nucleus"/>
    <property type="evidence" value="ECO:0007669"/>
    <property type="project" value="TreeGrafter"/>
</dbReference>
<comment type="similarity">
    <text evidence="1">Belongs to the LTV1 family.</text>
</comment>
<feature type="compositionally biased region" description="Basic and acidic residues" evidence="2">
    <location>
        <begin position="511"/>
        <end position="531"/>
    </location>
</feature>
<dbReference type="GO" id="GO:0005829">
    <property type="term" value="C:cytosol"/>
    <property type="evidence" value="ECO:0007669"/>
    <property type="project" value="TreeGrafter"/>
</dbReference>
<feature type="compositionally biased region" description="Acidic residues" evidence="2">
    <location>
        <begin position="186"/>
        <end position="206"/>
    </location>
</feature>
<evidence type="ECO:0000256" key="1">
    <source>
        <dbReference type="ARBA" id="ARBA00009078"/>
    </source>
</evidence>
<organism evidence="3 4">
    <name type="scientific">Cutaneotrichosporon spelunceum</name>
    <dbReference type="NCBI Taxonomy" id="1672016"/>
    <lineage>
        <taxon>Eukaryota</taxon>
        <taxon>Fungi</taxon>
        <taxon>Dikarya</taxon>
        <taxon>Basidiomycota</taxon>
        <taxon>Agaricomycotina</taxon>
        <taxon>Tremellomycetes</taxon>
        <taxon>Trichosporonales</taxon>
        <taxon>Trichosporonaceae</taxon>
        <taxon>Cutaneotrichosporon</taxon>
    </lineage>
</organism>
<sequence length="590" mass="66007">MPPKKSIYRQPGAQHFQLVHRSVRDPLINDPEASKHVFRPIERGNDKTGVTLSDLEATMDKSTMRQNEGEAATYGITYDDSAYDYMQHLRRVGMGGADSVLLEAPKKQPKGKFNMPEDVLASKDEVSVHDVYAAQEAIPRELQGFQPDMDPHLRQVLEALSDDEFVDEEDDDGDVFGELLGSGQLEDGEEGEEFEFSEWGVEDDERTENGDAEREETWEDRFRAFKAAGGHPKVASNGGWDDDDVDSAERSEMADTVSSLVPGIEDLMVRGGKKRHGKRGPSDASGMSMSSSNVYRNDNLRTLDDRFDAIERAYEMDDDEEWDEDGDDMSIAPSLMSNMSRVSFLRGDEPTGGGPQGEPEDNREDFDDIMDDFLDNYEVVGRRMREAVGGTKLTGPEKLAVIRAALEDEEEGPGREENRRRILDLEHRIETGQYRDIKELMDRREVEPEQKWDVETILSTYTNTENHPGMIRVRSSAQAKERALRRAEAAAAAEAVRLREAEEEEEGSGSETEREVKVTVARPKGESAADRKARKAAVKAERADRRAEKKAHTQTFGDERKRQLNAQKKAVAGGRAADKTVGSRGVVSLS</sequence>
<dbReference type="PANTHER" id="PTHR21531:SF0">
    <property type="entry name" value="PROTEIN LTV1 HOMOLOG"/>
    <property type="match status" value="1"/>
</dbReference>
<feature type="compositionally biased region" description="Low complexity" evidence="2">
    <location>
        <begin position="282"/>
        <end position="292"/>
    </location>
</feature>
<dbReference type="PANTHER" id="PTHR21531">
    <property type="entry name" value="LOW-TEMPERATURE VIABILITY PROTEIN LTV1-RELATED"/>
    <property type="match status" value="1"/>
</dbReference>
<feature type="region of interest" description="Disordered" evidence="2">
    <location>
        <begin position="344"/>
        <end position="367"/>
    </location>
</feature>
<dbReference type="AlphaFoldDB" id="A0AAD3TR54"/>
<dbReference type="EMBL" id="BTCM01000002">
    <property type="protein sequence ID" value="GMK54976.1"/>
    <property type="molecule type" value="Genomic_DNA"/>
</dbReference>
<dbReference type="GO" id="GO:0000056">
    <property type="term" value="P:ribosomal small subunit export from nucleus"/>
    <property type="evidence" value="ECO:0007669"/>
    <property type="project" value="TreeGrafter"/>
</dbReference>
<evidence type="ECO:0000313" key="3">
    <source>
        <dbReference type="EMBL" id="GMK54976.1"/>
    </source>
</evidence>
<feature type="region of interest" description="Disordered" evidence="2">
    <location>
        <begin position="498"/>
        <end position="590"/>
    </location>
</feature>
<feature type="compositionally biased region" description="Basic and acidic residues" evidence="2">
    <location>
        <begin position="538"/>
        <end position="562"/>
    </location>
</feature>
<name>A0AAD3TR54_9TREE</name>
<dbReference type="GO" id="GO:0042274">
    <property type="term" value="P:ribosomal small subunit biogenesis"/>
    <property type="evidence" value="ECO:0007669"/>
    <property type="project" value="InterPro"/>
</dbReference>
<comment type="caution">
    <text evidence="3">The sequence shown here is derived from an EMBL/GenBank/DDBJ whole genome shotgun (WGS) entry which is preliminary data.</text>
</comment>
<dbReference type="Pfam" id="PF04180">
    <property type="entry name" value="LTV"/>
    <property type="match status" value="1"/>
</dbReference>
<protein>
    <recommendedName>
        <fullName evidence="5">Low temperature viability protein</fullName>
    </recommendedName>
</protein>
<feature type="region of interest" description="Disordered" evidence="2">
    <location>
        <begin position="181"/>
        <end position="216"/>
    </location>
</feature>
<gene>
    <name evidence="3" type="primary">LTV1</name>
    <name evidence="3" type="ORF">CspeluHIS016_0200320</name>
</gene>
<reference evidence="3" key="1">
    <citation type="journal article" date="2023" name="BMC Genomics">
        <title>Chromosome-level genome assemblies of Cutaneotrichosporon spp. (Trichosporonales, Basidiomycota) reveal imbalanced evolution between nucleotide sequences and chromosome synteny.</title>
        <authorList>
            <person name="Kobayashi Y."/>
            <person name="Kayamori A."/>
            <person name="Aoki K."/>
            <person name="Shiwa Y."/>
            <person name="Matsutani M."/>
            <person name="Fujita N."/>
            <person name="Sugita T."/>
            <person name="Iwasaki W."/>
            <person name="Tanaka N."/>
            <person name="Takashima M."/>
        </authorList>
    </citation>
    <scope>NUCLEOTIDE SEQUENCE</scope>
    <source>
        <strain evidence="3">HIS016</strain>
    </source>
</reference>
<dbReference type="GO" id="GO:0030688">
    <property type="term" value="C:preribosome, small subunit precursor"/>
    <property type="evidence" value="ECO:0007669"/>
    <property type="project" value="TreeGrafter"/>
</dbReference>
<evidence type="ECO:0000313" key="4">
    <source>
        <dbReference type="Proteomes" id="UP001222932"/>
    </source>
</evidence>
<feature type="compositionally biased region" description="Acidic residues" evidence="2">
    <location>
        <begin position="358"/>
        <end position="367"/>
    </location>
</feature>
<reference evidence="3" key="2">
    <citation type="submission" date="2023-06" db="EMBL/GenBank/DDBJ databases">
        <authorList>
            <person name="Kobayashi Y."/>
            <person name="Kayamori A."/>
            <person name="Aoki K."/>
            <person name="Shiwa Y."/>
            <person name="Fujita N."/>
            <person name="Sugita T."/>
            <person name="Iwasaki W."/>
            <person name="Tanaka N."/>
            <person name="Takashima M."/>
        </authorList>
    </citation>
    <scope>NUCLEOTIDE SEQUENCE</scope>
    <source>
        <strain evidence="3">HIS016</strain>
    </source>
</reference>
<dbReference type="InterPro" id="IPR007307">
    <property type="entry name" value="Ltv1"/>
</dbReference>